<dbReference type="EMBL" id="CAICTM010001462">
    <property type="protein sequence ID" value="CAB9523860.1"/>
    <property type="molecule type" value="Genomic_DNA"/>
</dbReference>
<gene>
    <name evidence="3" type="ORF">SEMRO_1464_G274920.1</name>
</gene>
<organism evidence="3 4">
    <name type="scientific">Seminavis robusta</name>
    <dbReference type="NCBI Taxonomy" id="568900"/>
    <lineage>
        <taxon>Eukaryota</taxon>
        <taxon>Sar</taxon>
        <taxon>Stramenopiles</taxon>
        <taxon>Ochrophyta</taxon>
        <taxon>Bacillariophyta</taxon>
        <taxon>Bacillariophyceae</taxon>
        <taxon>Bacillariophycidae</taxon>
        <taxon>Naviculales</taxon>
        <taxon>Naviculaceae</taxon>
        <taxon>Seminavis</taxon>
    </lineage>
</organism>
<proteinExistence type="predicted"/>
<evidence type="ECO:0000256" key="1">
    <source>
        <dbReference type="SAM" id="MobiDB-lite"/>
    </source>
</evidence>
<evidence type="ECO:0000313" key="4">
    <source>
        <dbReference type="Proteomes" id="UP001153069"/>
    </source>
</evidence>
<reference evidence="3" key="1">
    <citation type="submission" date="2020-06" db="EMBL/GenBank/DDBJ databases">
        <authorList>
            <consortium name="Plant Systems Biology data submission"/>
        </authorList>
    </citation>
    <scope>NUCLEOTIDE SEQUENCE</scope>
    <source>
        <strain evidence="3">D6</strain>
    </source>
</reference>
<dbReference type="AlphaFoldDB" id="A0A9N8EP23"/>
<dbReference type="InterPro" id="IPR005114">
    <property type="entry name" value="Helicase_assoc"/>
</dbReference>
<protein>
    <recommendedName>
        <fullName evidence="2">Helicase-associated domain-containing protein</fullName>
    </recommendedName>
</protein>
<keyword evidence="4" id="KW-1185">Reference proteome</keyword>
<dbReference type="Proteomes" id="UP001153069">
    <property type="component" value="Unassembled WGS sequence"/>
</dbReference>
<feature type="compositionally biased region" description="Acidic residues" evidence="1">
    <location>
        <begin position="127"/>
        <end position="142"/>
    </location>
</feature>
<feature type="region of interest" description="Disordered" evidence="1">
    <location>
        <begin position="76"/>
        <end position="148"/>
    </location>
</feature>
<feature type="domain" description="Helicase-associated" evidence="2">
    <location>
        <begin position="8"/>
        <end position="62"/>
    </location>
</feature>
<sequence length="213" mass="24516">MSLLSLYDEKWYEYLDKLKQFKKDHGHCRVPYKNSQIGQGILAKERYCQLQGLGFTWNQQRRDSKSSSTCRRCKRKLDTDANDEASDSDIEEEDLDQEALGLGNGNPCKEESSDDETVSCPPKTNTEDSDIVAEEEDSDDEASSAGVASRMTNNNDQLWKLHKLVAAQQTIIRHQLDQLQDQKTTIRSQRRTIKRLKIKKHDLPKQIISTLRK</sequence>
<comment type="caution">
    <text evidence="3">The sequence shown here is derived from an EMBL/GenBank/DDBJ whole genome shotgun (WGS) entry which is preliminary data.</text>
</comment>
<feature type="compositionally biased region" description="Acidic residues" evidence="1">
    <location>
        <begin position="80"/>
        <end position="97"/>
    </location>
</feature>
<evidence type="ECO:0000313" key="3">
    <source>
        <dbReference type="EMBL" id="CAB9523860.1"/>
    </source>
</evidence>
<name>A0A9N8EP23_9STRA</name>
<dbReference type="Gene3D" id="6.10.140.530">
    <property type="match status" value="1"/>
</dbReference>
<evidence type="ECO:0000259" key="2">
    <source>
        <dbReference type="Pfam" id="PF03457"/>
    </source>
</evidence>
<dbReference type="Pfam" id="PF03457">
    <property type="entry name" value="HA"/>
    <property type="match status" value="1"/>
</dbReference>
<accession>A0A9N8EP23</accession>